<proteinExistence type="predicted"/>
<dbReference type="AlphaFoldDB" id="A0A1F5HNE3"/>
<feature type="region of interest" description="Disordered" evidence="1">
    <location>
        <begin position="149"/>
        <end position="180"/>
    </location>
</feature>
<dbReference type="EMBL" id="MFBQ01000001">
    <property type="protein sequence ID" value="OGE05580.1"/>
    <property type="molecule type" value="Genomic_DNA"/>
</dbReference>
<reference evidence="2 3" key="1">
    <citation type="journal article" date="2016" name="Nat. Commun.">
        <title>Thousands of microbial genomes shed light on interconnected biogeochemical processes in an aquifer system.</title>
        <authorList>
            <person name="Anantharaman K."/>
            <person name="Brown C.T."/>
            <person name="Hug L.A."/>
            <person name="Sharon I."/>
            <person name="Castelle C.J."/>
            <person name="Probst A.J."/>
            <person name="Thomas B.C."/>
            <person name="Singh A."/>
            <person name="Wilkins M.J."/>
            <person name="Karaoz U."/>
            <person name="Brodie E.L."/>
            <person name="Williams K.H."/>
            <person name="Hubbard S.S."/>
            <person name="Banfield J.F."/>
        </authorList>
    </citation>
    <scope>NUCLEOTIDE SEQUENCE [LARGE SCALE GENOMIC DNA]</scope>
</reference>
<evidence type="ECO:0000313" key="2">
    <source>
        <dbReference type="EMBL" id="OGE05580.1"/>
    </source>
</evidence>
<gene>
    <name evidence="2" type="ORF">A3B51_01000</name>
</gene>
<accession>A0A1F5HNE3</accession>
<name>A0A1F5HNE3_9BACT</name>
<comment type="caution">
    <text evidence="2">The sequence shown here is derived from an EMBL/GenBank/DDBJ whole genome shotgun (WGS) entry which is preliminary data.</text>
</comment>
<evidence type="ECO:0000313" key="3">
    <source>
        <dbReference type="Proteomes" id="UP000176780"/>
    </source>
</evidence>
<dbReference type="Proteomes" id="UP000176780">
    <property type="component" value="Unassembled WGS sequence"/>
</dbReference>
<evidence type="ECO:0000256" key="1">
    <source>
        <dbReference type="SAM" id="MobiDB-lite"/>
    </source>
</evidence>
<organism evidence="2 3">
    <name type="scientific">Candidatus Curtissbacteria bacterium RIFCSPLOWO2_01_FULL_41_18</name>
    <dbReference type="NCBI Taxonomy" id="1797727"/>
    <lineage>
        <taxon>Bacteria</taxon>
        <taxon>Candidatus Curtissiibacteriota</taxon>
    </lineage>
</organism>
<protein>
    <submittedName>
        <fullName evidence="2">Uncharacterized protein</fullName>
    </submittedName>
</protein>
<sequence>MIPALVVFMSLNFSNFLGDIDIGKIIDSATSGSAMEIAQDSAFTNKTLKFNAGQTIYVRVTADNEGGDKHVLNVRDNNYNFLTGYSMAKNGNQFLVNFPAPSSSGIYSLEANIVSAGSVANFVQTIEVGPTTGSGQVNVKINNQVNTGNQTFTSEESEPTSEVSPDVLGEQPSPASTSTQETQGFFAGIWQEIIKFFKATVNSLQ</sequence>
<dbReference type="STRING" id="1797727.A3B51_01000"/>